<proteinExistence type="inferred from homology"/>
<comment type="cofactor">
    <cofactor evidence="7 8">
        <name>Zn(2+)</name>
        <dbReference type="ChEBI" id="CHEBI:29105"/>
    </cofactor>
    <text evidence="7 8">Binds 1 zinc ion per subunit.</text>
</comment>
<feature type="transmembrane region" description="Helical" evidence="9">
    <location>
        <begin position="59"/>
        <end position="87"/>
    </location>
</feature>
<dbReference type="RefSeq" id="WP_087861106.1">
    <property type="nucleotide sequence ID" value="NZ_LT859958.1"/>
</dbReference>
<gene>
    <name evidence="12" type="ORF">CFX1CAM_0083</name>
</gene>
<dbReference type="CDD" id="cd07343">
    <property type="entry name" value="M48A_Zmpste24p_like"/>
    <property type="match status" value="1"/>
</dbReference>
<feature type="transmembrane region" description="Helical" evidence="9">
    <location>
        <begin position="286"/>
        <end position="305"/>
    </location>
</feature>
<keyword evidence="2 7" id="KW-0479">Metal-binding</keyword>
<evidence type="ECO:0000256" key="3">
    <source>
        <dbReference type="ARBA" id="ARBA00022801"/>
    </source>
</evidence>
<dbReference type="InterPro" id="IPR027057">
    <property type="entry name" value="CAXX_Prtase_1"/>
</dbReference>
<evidence type="ECO:0000256" key="2">
    <source>
        <dbReference type="ARBA" id="ARBA00022723"/>
    </source>
</evidence>
<dbReference type="EMBL" id="LT859958">
    <property type="protein sequence ID" value="SMX53149.1"/>
    <property type="molecule type" value="Genomic_DNA"/>
</dbReference>
<feature type="transmembrane region" description="Helical" evidence="9">
    <location>
        <begin position="248"/>
        <end position="274"/>
    </location>
</feature>
<evidence type="ECO:0000256" key="5">
    <source>
        <dbReference type="ARBA" id="ARBA00023049"/>
    </source>
</evidence>
<keyword evidence="1 8" id="KW-0645">Protease</keyword>
<dbReference type="OrthoDB" id="9781930at2"/>
<feature type="transmembrane region" description="Helical" evidence="9">
    <location>
        <begin position="21"/>
        <end position="39"/>
    </location>
</feature>
<feature type="active site" evidence="6">
    <location>
        <position position="239"/>
    </location>
</feature>
<name>A0A1Y6K3H5_9CHLR</name>
<protein>
    <submittedName>
        <fullName evidence="12">Ste24 endopeptidase</fullName>
        <ecNumber evidence="12">3.4.24.84</ecNumber>
    </submittedName>
</protein>
<dbReference type="GO" id="GO:0004222">
    <property type="term" value="F:metalloendopeptidase activity"/>
    <property type="evidence" value="ECO:0007669"/>
    <property type="project" value="InterPro"/>
</dbReference>
<keyword evidence="9" id="KW-0812">Transmembrane</keyword>
<dbReference type="EC" id="3.4.24.84" evidence="12"/>
<feature type="transmembrane region" description="Helical" evidence="9">
    <location>
        <begin position="108"/>
        <end position="128"/>
    </location>
</feature>
<feature type="active site" description="Proton donor" evidence="6">
    <location>
        <position position="318"/>
    </location>
</feature>
<evidence type="ECO:0000313" key="13">
    <source>
        <dbReference type="Proteomes" id="UP000195514"/>
    </source>
</evidence>
<evidence type="ECO:0000256" key="8">
    <source>
        <dbReference type="RuleBase" id="RU003983"/>
    </source>
</evidence>
<organism evidence="12 13">
    <name type="scientific">Candidatus Brevifilum fermentans</name>
    <dbReference type="NCBI Taxonomy" id="1986204"/>
    <lineage>
        <taxon>Bacteria</taxon>
        <taxon>Bacillati</taxon>
        <taxon>Chloroflexota</taxon>
        <taxon>Anaerolineae</taxon>
        <taxon>Anaerolineales</taxon>
        <taxon>Anaerolineaceae</taxon>
        <taxon>Candidatus Brevifilum</taxon>
    </lineage>
</organism>
<dbReference type="InterPro" id="IPR001915">
    <property type="entry name" value="Peptidase_M48"/>
</dbReference>
<evidence type="ECO:0000256" key="4">
    <source>
        <dbReference type="ARBA" id="ARBA00022833"/>
    </source>
</evidence>
<evidence type="ECO:0000259" key="10">
    <source>
        <dbReference type="Pfam" id="PF01435"/>
    </source>
</evidence>
<evidence type="ECO:0000256" key="6">
    <source>
        <dbReference type="PIRSR" id="PIRSR627057-1"/>
    </source>
</evidence>
<keyword evidence="3 8" id="KW-0378">Hydrolase</keyword>
<dbReference type="Pfam" id="PF01435">
    <property type="entry name" value="Peptidase_M48"/>
    <property type="match status" value="1"/>
</dbReference>
<comment type="similarity">
    <text evidence="8">Belongs to the peptidase M48 family.</text>
</comment>
<dbReference type="GO" id="GO:0046872">
    <property type="term" value="F:metal ion binding"/>
    <property type="evidence" value="ECO:0007669"/>
    <property type="project" value="UniProtKB-KW"/>
</dbReference>
<dbReference type="GO" id="GO:0071586">
    <property type="term" value="P:CAAX-box protein processing"/>
    <property type="evidence" value="ECO:0007669"/>
    <property type="project" value="InterPro"/>
</dbReference>
<dbReference type="KEGG" id="abat:CFX1CAM_0083"/>
<dbReference type="Pfam" id="PF16491">
    <property type="entry name" value="Peptidase_M48_N"/>
    <property type="match status" value="1"/>
</dbReference>
<feature type="binding site" evidence="7">
    <location>
        <position position="238"/>
    </location>
    <ligand>
        <name>Zn(2+)</name>
        <dbReference type="ChEBI" id="CHEBI:29105"/>
        <note>catalytic</note>
    </ligand>
</feature>
<sequence length="378" mass="42259">MTQIDLERQKQAKLYGRIKRRLWLVDQGITLLYAFLWLVTGWSVALRSWLASMVNNDWFIVAGFAAVFSGIFFLISLPMGYYTGYILPHRFDLSTQALKDWVIDQLKSLVVGAVLGLVLIELVYLILRLTGDNWWLWLTGGMLFFSVLMTNLAPVLLMPIFNKFTPLDEEHADLADRLVALAEKAGTKVRGVFKMDMSRRTKQANAALTGLGNTRRIILGDTLISEFSADEIETVLAHELGHHVNRDIAWLIGGGTVLTALGLFLVSRAMVWAIAVFGFTGASDPAGLPALMILLSLYQLITMPIENAFSRWRENKADDYALQATNKAEAFSSAFKRLANQNLSDVDPEAWVVFMFYSHPPLQARIAKAEGWQEAAPG</sequence>
<keyword evidence="13" id="KW-1185">Reference proteome</keyword>
<evidence type="ECO:0000256" key="7">
    <source>
        <dbReference type="PIRSR" id="PIRSR627057-2"/>
    </source>
</evidence>
<dbReference type="Proteomes" id="UP000195514">
    <property type="component" value="Chromosome I"/>
</dbReference>
<dbReference type="PANTHER" id="PTHR10120">
    <property type="entry name" value="CAAX PRENYL PROTEASE 1"/>
    <property type="match status" value="1"/>
</dbReference>
<keyword evidence="5 8" id="KW-0482">Metalloprotease</keyword>
<dbReference type="Gene3D" id="3.30.2010.10">
    <property type="entry name" value="Metalloproteases ('zincins'), catalytic domain"/>
    <property type="match status" value="1"/>
</dbReference>
<feature type="binding site" evidence="7">
    <location>
        <position position="242"/>
    </location>
    <ligand>
        <name>Zn(2+)</name>
        <dbReference type="ChEBI" id="CHEBI:29105"/>
        <note>catalytic</note>
    </ligand>
</feature>
<evidence type="ECO:0000256" key="1">
    <source>
        <dbReference type="ARBA" id="ARBA00022670"/>
    </source>
</evidence>
<dbReference type="AlphaFoldDB" id="A0A1Y6K3H5"/>
<keyword evidence="4 7" id="KW-0862">Zinc</keyword>
<evidence type="ECO:0000256" key="9">
    <source>
        <dbReference type="SAM" id="Phobius"/>
    </source>
</evidence>
<feature type="binding site" evidence="7">
    <location>
        <position position="314"/>
    </location>
    <ligand>
        <name>Zn(2+)</name>
        <dbReference type="ChEBI" id="CHEBI:29105"/>
        <note>catalytic</note>
    </ligand>
</feature>
<feature type="domain" description="Peptidase M48" evidence="10">
    <location>
        <begin position="170"/>
        <end position="372"/>
    </location>
</feature>
<keyword evidence="9" id="KW-1133">Transmembrane helix</keyword>
<reference evidence="13" key="1">
    <citation type="submission" date="2017-05" db="EMBL/GenBank/DDBJ databases">
        <authorList>
            <person name="Kirkegaard R."/>
            <person name="Mcilroy J S."/>
        </authorList>
    </citation>
    <scope>NUCLEOTIDE SEQUENCE [LARGE SCALE GENOMIC DNA]</scope>
</reference>
<accession>A0A1Y6K3H5</accession>
<feature type="domain" description="CAAX prenyl protease 1 N-terminal" evidence="11">
    <location>
        <begin position="3"/>
        <end position="163"/>
    </location>
</feature>
<evidence type="ECO:0000313" key="12">
    <source>
        <dbReference type="EMBL" id="SMX53149.1"/>
    </source>
</evidence>
<keyword evidence="9" id="KW-0472">Membrane</keyword>
<dbReference type="InterPro" id="IPR032456">
    <property type="entry name" value="Peptidase_M48_N"/>
</dbReference>
<feature type="transmembrane region" description="Helical" evidence="9">
    <location>
        <begin position="134"/>
        <end position="157"/>
    </location>
</feature>
<evidence type="ECO:0000259" key="11">
    <source>
        <dbReference type="Pfam" id="PF16491"/>
    </source>
</evidence>